<accession>A0A9W7EMU4</accession>
<protein>
    <submittedName>
        <fullName evidence="2">Uncharacterized protein</fullName>
    </submittedName>
</protein>
<comment type="caution">
    <text evidence="2">The sequence shown here is derived from an EMBL/GenBank/DDBJ whole genome shotgun (WGS) entry which is preliminary data.</text>
</comment>
<name>A0A9W7EMU4_9STRA</name>
<dbReference type="Proteomes" id="UP001162640">
    <property type="component" value="Unassembled WGS sequence"/>
</dbReference>
<organism evidence="2 3">
    <name type="scientific">Triparma laevis f. inornata</name>
    <dbReference type="NCBI Taxonomy" id="1714386"/>
    <lineage>
        <taxon>Eukaryota</taxon>
        <taxon>Sar</taxon>
        <taxon>Stramenopiles</taxon>
        <taxon>Ochrophyta</taxon>
        <taxon>Bolidophyceae</taxon>
        <taxon>Parmales</taxon>
        <taxon>Triparmaceae</taxon>
        <taxon>Triparma</taxon>
    </lineage>
</organism>
<evidence type="ECO:0000256" key="1">
    <source>
        <dbReference type="SAM" id="MobiDB-lite"/>
    </source>
</evidence>
<reference evidence="3" key="1">
    <citation type="journal article" date="2023" name="Commun. Biol.">
        <title>Genome analysis of Parmales, the sister group of diatoms, reveals the evolutionary specialization of diatoms from phago-mixotrophs to photoautotrophs.</title>
        <authorList>
            <person name="Ban H."/>
            <person name="Sato S."/>
            <person name="Yoshikawa S."/>
            <person name="Yamada K."/>
            <person name="Nakamura Y."/>
            <person name="Ichinomiya M."/>
            <person name="Sato N."/>
            <person name="Blanc-Mathieu R."/>
            <person name="Endo H."/>
            <person name="Kuwata A."/>
            <person name="Ogata H."/>
        </authorList>
    </citation>
    <scope>NUCLEOTIDE SEQUENCE [LARGE SCALE GENOMIC DNA]</scope>
</reference>
<dbReference type="EMBL" id="BLQM01000330">
    <property type="protein sequence ID" value="GMH83570.1"/>
    <property type="molecule type" value="Genomic_DNA"/>
</dbReference>
<evidence type="ECO:0000313" key="2">
    <source>
        <dbReference type="EMBL" id="GMH83570.1"/>
    </source>
</evidence>
<dbReference type="AlphaFoldDB" id="A0A9W7EMU4"/>
<proteinExistence type="predicted"/>
<gene>
    <name evidence="2" type="ORF">TL16_g09642</name>
</gene>
<sequence length="121" mass="12953">MSKSVASEFKDSFIILKTSRKRGRDDEEDEDEDGKIEGSAAANSTTATMVSAALAVVDAFMHTPEFRRHLVDFVPVGALVVLRSSTKAWKAVAEEVVDEGASSGEIIVHDGKAICTRVAIA</sequence>
<feature type="region of interest" description="Disordered" evidence="1">
    <location>
        <begin position="20"/>
        <end position="42"/>
    </location>
</feature>
<evidence type="ECO:0000313" key="3">
    <source>
        <dbReference type="Proteomes" id="UP001162640"/>
    </source>
</evidence>